<dbReference type="EMBL" id="CADEAL010001030">
    <property type="protein sequence ID" value="CAB1428204.1"/>
    <property type="molecule type" value="Genomic_DNA"/>
</dbReference>
<sequence length="189" mass="21103">MAHKQSDSCQVRSDLVQEVGQLSYCQNQEVDQLSFCQKQSHQPSPHKISHRVAQPGGSLISKWAIDRICNDKTKSLHNSPQVVLEGCSLDYSAKLPMLATHSHQPVSISRNNNQALNHHPISREAFSLGFFHQVQLLQHSSSQPNQTSHNLNKQVADNLFGGKLSYLNKLLPLQQSHSRVDCCQGFSIS</sequence>
<dbReference type="Proteomes" id="UP001153269">
    <property type="component" value="Unassembled WGS sequence"/>
</dbReference>
<proteinExistence type="predicted"/>
<protein>
    <submittedName>
        <fullName evidence="1">Uncharacterized protein</fullName>
    </submittedName>
</protein>
<evidence type="ECO:0000313" key="2">
    <source>
        <dbReference type="Proteomes" id="UP001153269"/>
    </source>
</evidence>
<organism evidence="1 2">
    <name type="scientific">Pleuronectes platessa</name>
    <name type="common">European plaice</name>
    <dbReference type="NCBI Taxonomy" id="8262"/>
    <lineage>
        <taxon>Eukaryota</taxon>
        <taxon>Metazoa</taxon>
        <taxon>Chordata</taxon>
        <taxon>Craniata</taxon>
        <taxon>Vertebrata</taxon>
        <taxon>Euteleostomi</taxon>
        <taxon>Actinopterygii</taxon>
        <taxon>Neopterygii</taxon>
        <taxon>Teleostei</taxon>
        <taxon>Neoteleostei</taxon>
        <taxon>Acanthomorphata</taxon>
        <taxon>Carangaria</taxon>
        <taxon>Pleuronectiformes</taxon>
        <taxon>Pleuronectoidei</taxon>
        <taxon>Pleuronectidae</taxon>
        <taxon>Pleuronectes</taxon>
    </lineage>
</organism>
<gene>
    <name evidence="1" type="ORF">PLEPLA_LOCUS16169</name>
</gene>
<evidence type="ECO:0000313" key="1">
    <source>
        <dbReference type="EMBL" id="CAB1428204.1"/>
    </source>
</evidence>
<accession>A0A9N7UDC7</accession>
<reference evidence="1" key="1">
    <citation type="submission" date="2020-03" db="EMBL/GenBank/DDBJ databases">
        <authorList>
            <person name="Weist P."/>
        </authorList>
    </citation>
    <scope>NUCLEOTIDE SEQUENCE</scope>
</reference>
<comment type="caution">
    <text evidence="1">The sequence shown here is derived from an EMBL/GenBank/DDBJ whole genome shotgun (WGS) entry which is preliminary data.</text>
</comment>
<keyword evidence="2" id="KW-1185">Reference proteome</keyword>
<dbReference type="AlphaFoldDB" id="A0A9N7UDC7"/>
<name>A0A9N7UDC7_PLEPL</name>